<accession>A0ABT2HD20</accession>
<dbReference type="Proteomes" id="UP001652264">
    <property type="component" value="Unassembled WGS sequence"/>
</dbReference>
<feature type="transmembrane region" description="Helical" evidence="1">
    <location>
        <begin position="297"/>
        <end position="320"/>
    </location>
</feature>
<organism evidence="2 3">
    <name type="scientific">Curtobacterium citreum</name>
    <dbReference type="NCBI Taxonomy" id="2036"/>
    <lineage>
        <taxon>Bacteria</taxon>
        <taxon>Bacillati</taxon>
        <taxon>Actinomycetota</taxon>
        <taxon>Actinomycetes</taxon>
        <taxon>Micrococcales</taxon>
        <taxon>Microbacteriaceae</taxon>
        <taxon>Curtobacterium</taxon>
    </lineage>
</organism>
<feature type="transmembrane region" description="Helical" evidence="1">
    <location>
        <begin position="439"/>
        <end position="456"/>
    </location>
</feature>
<comment type="caution">
    <text evidence="2">The sequence shown here is derived from an EMBL/GenBank/DDBJ whole genome shotgun (WGS) entry which is preliminary data.</text>
</comment>
<dbReference type="GeneID" id="95324061"/>
<evidence type="ECO:0008006" key="4">
    <source>
        <dbReference type="Google" id="ProtNLM"/>
    </source>
</evidence>
<keyword evidence="1" id="KW-1133">Transmembrane helix</keyword>
<dbReference type="RefSeq" id="WP_141861497.1">
    <property type="nucleotide sequence ID" value="NZ_BMNV01000002.1"/>
</dbReference>
<feature type="transmembrane region" description="Helical" evidence="1">
    <location>
        <begin position="154"/>
        <end position="175"/>
    </location>
</feature>
<keyword evidence="1" id="KW-0812">Transmembrane</keyword>
<feature type="transmembrane region" description="Helical" evidence="1">
    <location>
        <begin position="393"/>
        <end position="419"/>
    </location>
</feature>
<protein>
    <recommendedName>
        <fullName evidence="4">ABC-2 type transport system permease protein</fullName>
    </recommendedName>
</protein>
<feature type="transmembrane region" description="Helical" evidence="1">
    <location>
        <begin position="463"/>
        <end position="483"/>
    </location>
</feature>
<evidence type="ECO:0000313" key="2">
    <source>
        <dbReference type="EMBL" id="MCS6521144.1"/>
    </source>
</evidence>
<proteinExistence type="predicted"/>
<keyword evidence="1" id="KW-0472">Membrane</keyword>
<evidence type="ECO:0000256" key="1">
    <source>
        <dbReference type="SAM" id="Phobius"/>
    </source>
</evidence>
<evidence type="ECO:0000313" key="3">
    <source>
        <dbReference type="Proteomes" id="UP001652264"/>
    </source>
</evidence>
<dbReference type="EMBL" id="JANVAD010000001">
    <property type="protein sequence ID" value="MCS6521144.1"/>
    <property type="molecule type" value="Genomic_DNA"/>
</dbReference>
<feature type="transmembrane region" description="Helical" evidence="1">
    <location>
        <begin position="114"/>
        <end position="134"/>
    </location>
</feature>
<feature type="transmembrane region" description="Helical" evidence="1">
    <location>
        <begin position="240"/>
        <end position="261"/>
    </location>
</feature>
<keyword evidence="3" id="KW-1185">Reference proteome</keyword>
<reference evidence="2 3" key="1">
    <citation type="submission" date="2022-08" db="EMBL/GenBank/DDBJ databases">
        <title>Taxonomy of Curtobacterium flaccumfaciens.</title>
        <authorList>
            <person name="Osdaghi E."/>
            <person name="Taghavi S.M."/>
            <person name="Hamidizade M."/>
            <person name="Abachi H."/>
            <person name="Fazliarab A."/>
            <person name="Baeyen S."/>
            <person name="Portier P."/>
            <person name="Van Vaerenbergh J."/>
            <person name="Jacques M.-A."/>
        </authorList>
    </citation>
    <scope>NUCLEOTIDE SEQUENCE [LARGE SCALE GENOMIC DNA]</scope>
    <source>
        <strain evidence="2 3">LMG8786T</strain>
    </source>
</reference>
<feature type="transmembrane region" description="Helical" evidence="1">
    <location>
        <begin position="70"/>
        <end position="93"/>
    </location>
</feature>
<feature type="transmembrane region" description="Helical" evidence="1">
    <location>
        <begin position="503"/>
        <end position="526"/>
    </location>
</feature>
<gene>
    <name evidence="2" type="ORF">NYQ28_01015</name>
</gene>
<name>A0ABT2HD20_9MICO</name>
<sequence>MILLLVRSRLRADLWQLVGWVLGLAVTTSLVTVQVAATFPTGAARAATLRVLLATPVVLVFRGTPDGASAGAFLTALSLSFVAFLVGMMNVFLVTRHSRAAEESGLGDTLSSTATARTGPVVSVLLFVVAWNAIAGVAVASGTALTAEPPGGSMLFGAACAGTGVGTAGVVLLLAQFFPSGRATNATGAIVLVAWYFIRGIGDATGTADMRTLVLRPSWVSWASPIGWAQATRPFGEQSLWPLVLGPTLFVAAGVGAVVTAGRRDVGSATIGHRPGRADARLWLRGAFGLAVRLDRAVLVTWTIAILAFSALVGSLSGVVTDQLTSVSPAVTRTITAMGGGAQDVSESFVRLGAETIGVLVSAMCVQGALRLRREEASARADLLIVSGASRTAWFFAFAALPGAVAAVVLLLSGLVAAVAAGEVGGTSAPWATAPLGQLPAVLVMLAVSAFVLAIVPRTSVALAWSLYAAAAFVGEYGSIAGLPESLRRLSPFEHVVDPFHTGPSVAAAVAITAGALVVVGISALAMRFRDTGSDH</sequence>